<proteinExistence type="predicted"/>
<keyword evidence="7" id="KW-0378">Hydrolase</keyword>
<evidence type="ECO:0000256" key="6">
    <source>
        <dbReference type="ARBA" id="ARBA00022737"/>
    </source>
</evidence>
<evidence type="ECO:0000313" key="12">
    <source>
        <dbReference type="Proteomes" id="UP000006833"/>
    </source>
</evidence>
<dbReference type="PANTHER" id="PTHR18896:SF76">
    <property type="entry name" value="PHOSPHOLIPASE"/>
    <property type="match status" value="1"/>
</dbReference>
<dbReference type="GO" id="GO:0004630">
    <property type="term" value="F:phospholipase D activity"/>
    <property type="evidence" value="ECO:0007669"/>
    <property type="project" value="UniProtKB-EC"/>
</dbReference>
<comment type="function">
    <text evidence="2">Could be a virulence factor.</text>
</comment>
<reference evidence="12" key="1">
    <citation type="journal article" date="2010" name="ISME J.">
        <title>The complete genome sequence of the algal symbiont Dinoroseobacter shibae: a hitchhiker's guide to life in the sea.</title>
        <authorList>
            <person name="Wagner-Dobler I."/>
            <person name="Ballhausen B."/>
            <person name="Berger M."/>
            <person name="Brinkhoff T."/>
            <person name="Buchholz I."/>
            <person name="Bunk B."/>
            <person name="Cypionka H."/>
            <person name="Daniel R."/>
            <person name="Drepper T."/>
            <person name="Gerdts G."/>
            <person name="Hahnke S."/>
            <person name="Han C."/>
            <person name="Jahn D."/>
            <person name="Kalhoefer D."/>
            <person name="Kiss H."/>
            <person name="Klenk H.P."/>
            <person name="Kyrpides N."/>
            <person name="Liebl W."/>
            <person name="Liesegang H."/>
            <person name="Meincke L."/>
            <person name="Pati A."/>
            <person name="Petersen J."/>
            <person name="Piekarski T."/>
            <person name="Pommerenke C."/>
            <person name="Pradella S."/>
            <person name="Pukall R."/>
            <person name="Rabus R."/>
            <person name="Stackebrandt E."/>
            <person name="Thole S."/>
            <person name="Thompson L."/>
            <person name="Tielen P."/>
            <person name="Tomasch J."/>
            <person name="von Jan M."/>
            <person name="Wanphrut N."/>
            <person name="Wichels A."/>
            <person name="Zech H."/>
            <person name="Simon M."/>
        </authorList>
    </citation>
    <scope>NUCLEOTIDE SEQUENCE [LARGE SCALE GENOMIC DNA]</scope>
    <source>
        <strain evidence="12">DSM 16493 / NCIMB 14021 / DFL 12</strain>
        <plasmid evidence="12">Plasmid pDSHI02</plasmid>
    </source>
</reference>
<evidence type="ECO:0000313" key="11">
    <source>
        <dbReference type="EMBL" id="ABV95613.1"/>
    </source>
</evidence>
<evidence type="ECO:0000256" key="3">
    <source>
        <dbReference type="ARBA" id="ARBA00004613"/>
    </source>
</evidence>
<dbReference type="RefSeq" id="WP_012187271.1">
    <property type="nucleotide sequence ID" value="NC_009956.1"/>
</dbReference>
<accession>A8LTP6</accession>
<keyword evidence="6" id="KW-0677">Repeat</keyword>
<dbReference type="Pfam" id="PF00614">
    <property type="entry name" value="PLDc"/>
    <property type="match status" value="1"/>
</dbReference>
<dbReference type="PANTHER" id="PTHR18896">
    <property type="entry name" value="PHOSPHOLIPASE D"/>
    <property type="match status" value="1"/>
</dbReference>
<keyword evidence="5" id="KW-0964">Secreted</keyword>
<dbReference type="SMART" id="SM00155">
    <property type="entry name" value="PLDc"/>
    <property type="match status" value="2"/>
</dbReference>
<dbReference type="EMBL" id="CP000832">
    <property type="protein sequence ID" value="ABV95613.1"/>
    <property type="molecule type" value="Genomic_DNA"/>
</dbReference>
<dbReference type="GO" id="GO:0005576">
    <property type="term" value="C:extracellular region"/>
    <property type="evidence" value="ECO:0007669"/>
    <property type="project" value="UniProtKB-SubCell"/>
</dbReference>
<dbReference type="HOGENOM" id="CLU_550811_0_0_5"/>
<dbReference type="Pfam" id="PF13091">
    <property type="entry name" value="PLDc_2"/>
    <property type="match status" value="1"/>
</dbReference>
<evidence type="ECO:0000256" key="5">
    <source>
        <dbReference type="ARBA" id="ARBA00022525"/>
    </source>
</evidence>
<comment type="catalytic activity">
    <reaction evidence="1">
        <text>a 1,2-diacyl-sn-glycero-3-phosphocholine + H2O = a 1,2-diacyl-sn-glycero-3-phosphate + choline + H(+)</text>
        <dbReference type="Rhea" id="RHEA:14445"/>
        <dbReference type="ChEBI" id="CHEBI:15354"/>
        <dbReference type="ChEBI" id="CHEBI:15377"/>
        <dbReference type="ChEBI" id="CHEBI:15378"/>
        <dbReference type="ChEBI" id="CHEBI:57643"/>
        <dbReference type="ChEBI" id="CHEBI:58608"/>
        <dbReference type="EC" id="3.1.4.4"/>
    </reaction>
</comment>
<evidence type="ECO:0000259" key="10">
    <source>
        <dbReference type="PROSITE" id="PS50035"/>
    </source>
</evidence>
<evidence type="ECO:0000256" key="1">
    <source>
        <dbReference type="ARBA" id="ARBA00000798"/>
    </source>
</evidence>
<geneLocation type="plasmid" evidence="11 12">
    <name>pDSHI02</name>
</geneLocation>
<dbReference type="InterPro" id="IPR015679">
    <property type="entry name" value="PLipase_D_fam"/>
</dbReference>
<name>A8LTP6_DINSH</name>
<dbReference type="SUPFAM" id="SSF56024">
    <property type="entry name" value="Phospholipase D/nuclease"/>
    <property type="match status" value="2"/>
</dbReference>
<dbReference type="KEGG" id="dsh:Dshi_3885"/>
<dbReference type="CDD" id="cd09105">
    <property type="entry name" value="PLDc_vPLD1_2_like_2"/>
    <property type="match status" value="1"/>
</dbReference>
<keyword evidence="12" id="KW-1185">Reference proteome</keyword>
<evidence type="ECO:0000256" key="4">
    <source>
        <dbReference type="ARBA" id="ARBA00018392"/>
    </source>
</evidence>
<keyword evidence="8" id="KW-0443">Lipid metabolism</keyword>
<dbReference type="AlphaFoldDB" id="A8LTP6"/>
<protein>
    <recommendedName>
        <fullName evidence="4">Phospholipase D</fullName>
    </recommendedName>
    <alternativeName>
        <fullName evidence="9">Choline phosphatase</fullName>
    </alternativeName>
</protein>
<feature type="domain" description="PLD phosphodiesterase" evidence="10">
    <location>
        <begin position="413"/>
        <end position="435"/>
    </location>
</feature>
<dbReference type="Gene3D" id="3.30.870.10">
    <property type="entry name" value="Endonuclease Chain A"/>
    <property type="match status" value="2"/>
</dbReference>
<dbReference type="InterPro" id="IPR001736">
    <property type="entry name" value="PLipase_D/transphosphatidylase"/>
</dbReference>
<evidence type="ECO:0000256" key="9">
    <source>
        <dbReference type="ARBA" id="ARBA00029594"/>
    </source>
</evidence>
<sequence>MLTSQDRSHQAENSDARIQVLITAAEAFPELERAFLAASSEIWASFRVFDLRTKLRSDAAKAIGETWFDLVEHTLSRGVAIHMAISDFDAIMAPRLHNHTWNSMRAFLAAAEIAGPQACLDVVGAAHPARAGRPHRVLVWPWVYRRLAEVVEDLNADTPDRRARRLEHLPGLARHVEKDDDGFVRAKRWPPADLLPVTHHQKLAVFDRKTVYIGGLDLDERRYDDPDHQRGRDETWHDVQLMVEGGALAREAQSHVEQFLKVTAGRGDPPPATELLTTVSRRHRVTTPFLGPKPVRNTLLEAHLARIESSEDLIYLETQFFRDIRIADALAKRKREAPSLDLIVVLPGAPEDVAFDGATSSDAKFGEFQQVRAFDRVQQAFGEDCIFCAPVRPEAYDTGKRDCLAGSPIIYVHAKLAIFDTTRAIVSSANLNGRSLSWDTEAGLELDDPEMVAHLQRRTFSHWYGEDAPEAFLAPDTAVSEWRKRAMRNLQAKPSARQGFLVPYDPEPARAFGRWVPGVPDALV</sequence>
<dbReference type="GO" id="GO:0009395">
    <property type="term" value="P:phospholipid catabolic process"/>
    <property type="evidence" value="ECO:0007669"/>
    <property type="project" value="TreeGrafter"/>
</dbReference>
<dbReference type="PROSITE" id="PS50035">
    <property type="entry name" value="PLD"/>
    <property type="match status" value="2"/>
</dbReference>
<organism evidence="11 12">
    <name type="scientific">Dinoroseobacter shibae (strain DSM 16493 / NCIMB 14021 / DFL 12)</name>
    <dbReference type="NCBI Taxonomy" id="398580"/>
    <lineage>
        <taxon>Bacteria</taxon>
        <taxon>Pseudomonadati</taxon>
        <taxon>Pseudomonadota</taxon>
        <taxon>Alphaproteobacteria</taxon>
        <taxon>Rhodobacterales</taxon>
        <taxon>Roseobacteraceae</taxon>
        <taxon>Dinoroseobacter</taxon>
    </lineage>
</organism>
<dbReference type="InterPro" id="IPR025202">
    <property type="entry name" value="PLD-like_dom"/>
</dbReference>
<dbReference type="OrthoDB" id="8828485at2"/>
<feature type="domain" description="PLD phosphodiesterase" evidence="10">
    <location>
        <begin position="195"/>
        <end position="222"/>
    </location>
</feature>
<comment type="subcellular location">
    <subcellularLocation>
        <location evidence="3">Secreted</location>
    </subcellularLocation>
</comment>
<evidence type="ECO:0000256" key="2">
    <source>
        <dbReference type="ARBA" id="ARBA00003145"/>
    </source>
</evidence>
<keyword evidence="11" id="KW-0614">Plasmid</keyword>
<evidence type="ECO:0000256" key="8">
    <source>
        <dbReference type="ARBA" id="ARBA00023098"/>
    </source>
</evidence>
<evidence type="ECO:0000256" key="7">
    <source>
        <dbReference type="ARBA" id="ARBA00022801"/>
    </source>
</evidence>
<dbReference type="Proteomes" id="UP000006833">
    <property type="component" value="Plasmid pDSHI02"/>
</dbReference>
<gene>
    <name evidence="11" type="ordered locus">Dshi_3885</name>
</gene>